<name>A0A7C5RDU1_9DEIN</name>
<organism evidence="1">
    <name type="scientific">Thermus caliditerrae</name>
    <dbReference type="NCBI Taxonomy" id="1330700"/>
    <lineage>
        <taxon>Bacteria</taxon>
        <taxon>Thermotogati</taxon>
        <taxon>Deinococcota</taxon>
        <taxon>Deinococci</taxon>
        <taxon>Thermales</taxon>
        <taxon>Thermaceae</taxon>
        <taxon>Thermus</taxon>
    </lineage>
</organism>
<dbReference type="EMBL" id="DRXE01000045">
    <property type="protein sequence ID" value="HHM67356.1"/>
    <property type="molecule type" value="Genomic_DNA"/>
</dbReference>
<sequence>MLYTDIRVRVWTEGGPITLTDQVLGVQVQDGLDSLPQGTVLLPLHRTVSPTSRRRYTELIQVGDLALVEMLAWDGERGDWEAVLHGPVTAVEEAEGLGPEGEAVTRLGVASMAHILAQDAVARWLWYGHVAGWKVVESQLTIHEMQDDPASVAYRYLTKIAFHHANWQNGGTLQDFIHLDMDGLRAVGPFALELQLVEGSHLEIVRRLLDPPLHEVFVTTDRAANLRGRLTSRAGQAPGEGQAATVVRWRAAPYPYPGTGEWERLPLHRLEGTWQPVRGRSAAKTDAAIRNFFLLYPAFTFTDEYILLAMGVAVAHRRSIARYGYRPLKARTLLVHNEAMQPERSVEEHLKGLTQRMAAQWNRLQEMEAGTLELPLAPWIRPGERVRFAGLWGYRELLGHVRARQLTWDPRTGGRMSLAVERALPPEIYGDPGWFGEGLEVVRAGSEVLAQAWKEEKRR</sequence>
<protein>
    <submittedName>
        <fullName evidence="1">Uncharacterized protein</fullName>
    </submittedName>
</protein>
<accession>A0A7C5RDU1</accession>
<gene>
    <name evidence="1" type="ORF">ENM28_01290</name>
</gene>
<proteinExistence type="predicted"/>
<reference evidence="1" key="1">
    <citation type="journal article" date="2020" name="mSystems">
        <title>Genome- and Community-Level Interaction Insights into Carbon Utilization and Element Cycling Functions of Hydrothermarchaeota in Hydrothermal Sediment.</title>
        <authorList>
            <person name="Zhou Z."/>
            <person name="Liu Y."/>
            <person name="Xu W."/>
            <person name="Pan J."/>
            <person name="Luo Z.H."/>
            <person name="Li M."/>
        </authorList>
    </citation>
    <scope>NUCLEOTIDE SEQUENCE [LARGE SCALE GENOMIC DNA]</scope>
    <source>
        <strain evidence="1">SpSt-1071</strain>
    </source>
</reference>
<dbReference type="AlphaFoldDB" id="A0A7C5RDU1"/>
<evidence type="ECO:0000313" key="1">
    <source>
        <dbReference type="EMBL" id="HHM67356.1"/>
    </source>
</evidence>
<comment type="caution">
    <text evidence="1">The sequence shown here is derived from an EMBL/GenBank/DDBJ whole genome shotgun (WGS) entry which is preliminary data.</text>
</comment>